<gene>
    <name evidence="1" type="ORF">L1987_01401</name>
</gene>
<organism evidence="1 2">
    <name type="scientific">Smallanthus sonchifolius</name>
    <dbReference type="NCBI Taxonomy" id="185202"/>
    <lineage>
        <taxon>Eukaryota</taxon>
        <taxon>Viridiplantae</taxon>
        <taxon>Streptophyta</taxon>
        <taxon>Embryophyta</taxon>
        <taxon>Tracheophyta</taxon>
        <taxon>Spermatophyta</taxon>
        <taxon>Magnoliopsida</taxon>
        <taxon>eudicotyledons</taxon>
        <taxon>Gunneridae</taxon>
        <taxon>Pentapetalae</taxon>
        <taxon>asterids</taxon>
        <taxon>campanulids</taxon>
        <taxon>Asterales</taxon>
        <taxon>Asteraceae</taxon>
        <taxon>Asteroideae</taxon>
        <taxon>Heliantheae alliance</taxon>
        <taxon>Millerieae</taxon>
        <taxon>Smallanthus</taxon>
    </lineage>
</organism>
<evidence type="ECO:0000313" key="2">
    <source>
        <dbReference type="Proteomes" id="UP001056120"/>
    </source>
</evidence>
<reference evidence="1 2" key="2">
    <citation type="journal article" date="2022" name="Mol. Ecol. Resour.">
        <title>The genomes of chicory, endive, great burdock and yacon provide insights into Asteraceae paleo-polyploidization history and plant inulin production.</title>
        <authorList>
            <person name="Fan W."/>
            <person name="Wang S."/>
            <person name="Wang H."/>
            <person name="Wang A."/>
            <person name="Jiang F."/>
            <person name="Liu H."/>
            <person name="Zhao H."/>
            <person name="Xu D."/>
            <person name="Zhang Y."/>
        </authorList>
    </citation>
    <scope>NUCLEOTIDE SEQUENCE [LARGE SCALE GENOMIC DNA]</scope>
    <source>
        <strain evidence="2">cv. Yunnan</strain>
        <tissue evidence="1">Leaves</tissue>
    </source>
</reference>
<name>A0ACB9K4Z3_9ASTR</name>
<sequence length="78" mass="8610">MVGSIPCDATKGQVVQICDEVGPVVSLRGMAYLHKDYCVSLMTALIFKLGMPHWGYASVKMMIGGLFKRVMELHHVTL</sequence>
<reference evidence="2" key="1">
    <citation type="journal article" date="2022" name="Mol. Ecol. Resour.">
        <title>The genomes of chicory, endive, great burdock and yacon provide insights into Asteraceae palaeo-polyploidization history and plant inulin production.</title>
        <authorList>
            <person name="Fan W."/>
            <person name="Wang S."/>
            <person name="Wang H."/>
            <person name="Wang A."/>
            <person name="Jiang F."/>
            <person name="Liu H."/>
            <person name="Zhao H."/>
            <person name="Xu D."/>
            <person name="Zhang Y."/>
        </authorList>
    </citation>
    <scope>NUCLEOTIDE SEQUENCE [LARGE SCALE GENOMIC DNA]</scope>
    <source>
        <strain evidence="2">cv. Yunnan</strain>
    </source>
</reference>
<keyword evidence="2" id="KW-1185">Reference proteome</keyword>
<protein>
    <submittedName>
        <fullName evidence="1">Uncharacterized protein</fullName>
    </submittedName>
</protein>
<evidence type="ECO:0000313" key="1">
    <source>
        <dbReference type="EMBL" id="KAI3827328.1"/>
    </source>
</evidence>
<dbReference type="EMBL" id="CM042018">
    <property type="protein sequence ID" value="KAI3827328.1"/>
    <property type="molecule type" value="Genomic_DNA"/>
</dbReference>
<accession>A0ACB9K4Z3</accession>
<comment type="caution">
    <text evidence="1">The sequence shown here is derived from an EMBL/GenBank/DDBJ whole genome shotgun (WGS) entry which is preliminary data.</text>
</comment>
<dbReference type="Proteomes" id="UP001056120">
    <property type="component" value="Linkage Group LG01"/>
</dbReference>
<proteinExistence type="predicted"/>